<keyword evidence="3" id="KW-1185">Reference proteome</keyword>
<comment type="caution">
    <text evidence="2">The sequence shown here is derived from an EMBL/GenBank/DDBJ whole genome shotgun (WGS) entry which is preliminary data.</text>
</comment>
<feature type="region of interest" description="Disordered" evidence="1">
    <location>
        <begin position="61"/>
        <end position="89"/>
    </location>
</feature>
<feature type="compositionally biased region" description="Basic and acidic residues" evidence="1">
    <location>
        <begin position="62"/>
        <end position="73"/>
    </location>
</feature>
<reference evidence="2 3" key="1">
    <citation type="journal article" date="2021" name="BMC Biol.">
        <title>Horizontally acquired antibacterial genes associated with adaptive radiation of ladybird beetles.</title>
        <authorList>
            <person name="Li H.S."/>
            <person name="Tang X.F."/>
            <person name="Huang Y.H."/>
            <person name="Xu Z.Y."/>
            <person name="Chen M.L."/>
            <person name="Du X.Y."/>
            <person name="Qiu B.Y."/>
            <person name="Chen P.T."/>
            <person name="Zhang W."/>
            <person name="Slipinski A."/>
            <person name="Escalona H.E."/>
            <person name="Waterhouse R.M."/>
            <person name="Zwick A."/>
            <person name="Pang H."/>
        </authorList>
    </citation>
    <scope>NUCLEOTIDE SEQUENCE [LARGE SCALE GENOMIC DNA]</scope>
    <source>
        <strain evidence="2">SYSU2018</strain>
    </source>
</reference>
<evidence type="ECO:0000313" key="2">
    <source>
        <dbReference type="EMBL" id="KAL3281317.1"/>
    </source>
</evidence>
<name>A0ABD2NRF5_9CUCU</name>
<feature type="region of interest" description="Disordered" evidence="1">
    <location>
        <begin position="1"/>
        <end position="20"/>
    </location>
</feature>
<evidence type="ECO:0000313" key="3">
    <source>
        <dbReference type="Proteomes" id="UP001516400"/>
    </source>
</evidence>
<dbReference type="EMBL" id="JABFTP020000144">
    <property type="protein sequence ID" value="KAL3281317.1"/>
    <property type="molecule type" value="Genomic_DNA"/>
</dbReference>
<organism evidence="2 3">
    <name type="scientific">Cryptolaemus montrouzieri</name>
    <dbReference type="NCBI Taxonomy" id="559131"/>
    <lineage>
        <taxon>Eukaryota</taxon>
        <taxon>Metazoa</taxon>
        <taxon>Ecdysozoa</taxon>
        <taxon>Arthropoda</taxon>
        <taxon>Hexapoda</taxon>
        <taxon>Insecta</taxon>
        <taxon>Pterygota</taxon>
        <taxon>Neoptera</taxon>
        <taxon>Endopterygota</taxon>
        <taxon>Coleoptera</taxon>
        <taxon>Polyphaga</taxon>
        <taxon>Cucujiformia</taxon>
        <taxon>Coccinelloidea</taxon>
        <taxon>Coccinellidae</taxon>
        <taxon>Scymninae</taxon>
        <taxon>Scymnini</taxon>
        <taxon>Cryptolaemus</taxon>
    </lineage>
</organism>
<sequence>TPINMATKKSKEKRKMKSANSKLSVLRFQVHSNLEWTHDKKWNLERHKNHVSLSIEYPTGDARQKAVEEHQESQKSSTVDEPCDINNKA</sequence>
<dbReference type="AlphaFoldDB" id="A0ABD2NRF5"/>
<feature type="non-terminal residue" evidence="2">
    <location>
        <position position="1"/>
    </location>
</feature>
<evidence type="ECO:0000256" key="1">
    <source>
        <dbReference type="SAM" id="MobiDB-lite"/>
    </source>
</evidence>
<proteinExistence type="predicted"/>
<protein>
    <submittedName>
        <fullName evidence="2">Uncharacterized protein</fullName>
    </submittedName>
</protein>
<dbReference type="Proteomes" id="UP001516400">
    <property type="component" value="Unassembled WGS sequence"/>
</dbReference>
<feature type="compositionally biased region" description="Basic residues" evidence="1">
    <location>
        <begin position="8"/>
        <end position="17"/>
    </location>
</feature>
<gene>
    <name evidence="2" type="ORF">HHI36_004528</name>
</gene>
<accession>A0ABD2NRF5</accession>